<dbReference type="RefSeq" id="WP_341744801.1">
    <property type="nucleotide sequence ID" value="NZ_CP151407.1"/>
</dbReference>
<keyword evidence="2" id="KW-1185">Reference proteome</keyword>
<dbReference type="Proteomes" id="UP001479520">
    <property type="component" value="Plasmid unnamed1"/>
</dbReference>
<proteinExistence type="predicted"/>
<organism evidence="1 2">
    <name type="scientific">Azonexus hydrophilus</name>
    <dbReference type="NCBI Taxonomy" id="418702"/>
    <lineage>
        <taxon>Bacteria</taxon>
        <taxon>Pseudomonadati</taxon>
        <taxon>Pseudomonadota</taxon>
        <taxon>Betaproteobacteria</taxon>
        <taxon>Rhodocyclales</taxon>
        <taxon>Azonexaceae</taxon>
        <taxon>Azonexus</taxon>
    </lineage>
</organism>
<accession>A0ABZ2XQ05</accession>
<sequence length="99" mass="11006">MNWVGLSVLKQKFRGMSSEEEAILSAALLERKKVAREYRGQIEAPECTNQSIAAATNWAITVMWQDTPGILVLGIAGLTFAAGVQCYDLWKYVEVIISR</sequence>
<dbReference type="EMBL" id="CP151407">
    <property type="protein sequence ID" value="WZJ23489.1"/>
    <property type="molecule type" value="Genomic_DNA"/>
</dbReference>
<evidence type="ECO:0000313" key="2">
    <source>
        <dbReference type="Proteomes" id="UP001479520"/>
    </source>
</evidence>
<gene>
    <name evidence="1" type="ORF">AADV58_17180</name>
</gene>
<name>A0ABZ2XQ05_9RHOO</name>
<protein>
    <submittedName>
        <fullName evidence="1">Uncharacterized protein</fullName>
    </submittedName>
</protein>
<geneLocation type="plasmid" evidence="1 2">
    <name>unnamed1</name>
</geneLocation>
<keyword evidence="1" id="KW-0614">Plasmid</keyword>
<reference evidence="1 2" key="1">
    <citation type="submission" date="2024-04" db="EMBL/GenBank/DDBJ databases">
        <title>Dissimilatory iodate-reducing microorganisms contribute to the enrichment of iodine in groundwater.</title>
        <authorList>
            <person name="Jiang Z."/>
        </authorList>
    </citation>
    <scope>NUCLEOTIDE SEQUENCE [LARGE SCALE GENOMIC DNA]</scope>
    <source>
        <strain evidence="1 2">NCP973</strain>
        <plasmid evidence="1 2">unnamed1</plasmid>
    </source>
</reference>
<evidence type="ECO:0000313" key="1">
    <source>
        <dbReference type="EMBL" id="WZJ23489.1"/>
    </source>
</evidence>